<dbReference type="Gene3D" id="1.25.40.10">
    <property type="entry name" value="Tetratricopeptide repeat domain"/>
    <property type="match status" value="1"/>
</dbReference>
<dbReference type="SUPFAM" id="SSF48452">
    <property type="entry name" value="TPR-like"/>
    <property type="match status" value="1"/>
</dbReference>
<evidence type="ECO:0000313" key="3">
    <source>
        <dbReference type="EMBL" id="TCO64253.1"/>
    </source>
</evidence>
<dbReference type="PANTHER" id="PTHR47691:SF3">
    <property type="entry name" value="HTH-TYPE TRANSCRIPTIONAL REGULATOR RV0890C-RELATED"/>
    <property type="match status" value="1"/>
</dbReference>
<dbReference type="EMBL" id="SLWS01000001">
    <property type="protein sequence ID" value="TCO64253.1"/>
    <property type="molecule type" value="Genomic_DNA"/>
</dbReference>
<proteinExistence type="predicted"/>
<dbReference type="SMART" id="SM00028">
    <property type="entry name" value="TPR"/>
    <property type="match status" value="5"/>
</dbReference>
<gene>
    <name evidence="3" type="ORF">EV192_10117</name>
</gene>
<dbReference type="Pfam" id="PF13424">
    <property type="entry name" value="TPR_12"/>
    <property type="match status" value="2"/>
</dbReference>
<dbReference type="PROSITE" id="PS50005">
    <property type="entry name" value="TPR"/>
    <property type="match status" value="2"/>
</dbReference>
<dbReference type="SUPFAM" id="SSF52540">
    <property type="entry name" value="P-loop containing nucleoside triphosphate hydrolases"/>
    <property type="match status" value="1"/>
</dbReference>
<dbReference type="Proteomes" id="UP000295680">
    <property type="component" value="Unassembled WGS sequence"/>
</dbReference>
<protein>
    <submittedName>
        <fullName evidence="3">Tetratricopeptide repeat protein</fullName>
    </submittedName>
</protein>
<dbReference type="Pfam" id="PF00931">
    <property type="entry name" value="NB-ARC"/>
    <property type="match status" value="1"/>
</dbReference>
<dbReference type="PRINTS" id="PR00364">
    <property type="entry name" value="DISEASERSIST"/>
</dbReference>
<comment type="caution">
    <text evidence="3">The sequence shown here is derived from an EMBL/GenBank/DDBJ whole genome shotgun (WGS) entry which is preliminary data.</text>
</comment>
<dbReference type="InterPro" id="IPR019734">
    <property type="entry name" value="TPR_rpt"/>
</dbReference>
<feature type="domain" description="NB-ARC" evidence="2">
    <location>
        <begin position="12"/>
        <end position="162"/>
    </location>
</feature>
<keyword evidence="1" id="KW-0802">TPR repeat</keyword>
<keyword evidence="4" id="KW-1185">Reference proteome</keyword>
<name>A0A4R2JV24_9PSEU</name>
<evidence type="ECO:0000313" key="4">
    <source>
        <dbReference type="Proteomes" id="UP000295680"/>
    </source>
</evidence>
<evidence type="ECO:0000256" key="1">
    <source>
        <dbReference type="PROSITE-ProRule" id="PRU00339"/>
    </source>
</evidence>
<dbReference type="InterPro" id="IPR027417">
    <property type="entry name" value="P-loop_NTPase"/>
</dbReference>
<feature type="repeat" description="TPR" evidence="1">
    <location>
        <begin position="474"/>
        <end position="507"/>
    </location>
</feature>
<dbReference type="Gene3D" id="3.40.50.300">
    <property type="entry name" value="P-loop containing nucleotide triphosphate hydrolases"/>
    <property type="match status" value="1"/>
</dbReference>
<reference evidence="3 4" key="1">
    <citation type="submission" date="2019-03" db="EMBL/GenBank/DDBJ databases">
        <title>Genomic Encyclopedia of Type Strains, Phase IV (KMG-IV): sequencing the most valuable type-strain genomes for metagenomic binning, comparative biology and taxonomic classification.</title>
        <authorList>
            <person name="Goeker M."/>
        </authorList>
    </citation>
    <scope>NUCLEOTIDE SEQUENCE [LARGE SCALE GENOMIC DNA]</scope>
    <source>
        <strain evidence="3 4">DSM 45934</strain>
    </source>
</reference>
<dbReference type="InterPro" id="IPR002182">
    <property type="entry name" value="NB-ARC"/>
</dbReference>
<accession>A0A4R2JV24</accession>
<dbReference type="PANTHER" id="PTHR47691">
    <property type="entry name" value="REGULATOR-RELATED"/>
    <property type="match status" value="1"/>
</dbReference>
<evidence type="ECO:0000259" key="2">
    <source>
        <dbReference type="Pfam" id="PF00931"/>
    </source>
</evidence>
<dbReference type="InterPro" id="IPR011990">
    <property type="entry name" value="TPR-like_helical_dom_sf"/>
</dbReference>
<dbReference type="AlphaFoldDB" id="A0A4R2JV24"/>
<feature type="repeat" description="TPR" evidence="1">
    <location>
        <begin position="434"/>
        <end position="467"/>
    </location>
</feature>
<sequence length="653" mass="71518">MSAVDGDACARIVVIGGSAGIGKTALALHWGHLVHEGFPDGQLYLNLRGFDPAGQPMGIGVALRTLLESFGVLDDRLPTTEDAQAALYRSLTAERRMLVILDNAVSVDQIRELLPGSPTCRTLVTSRNRLDELSIVYGARPIRLTKLTADEADQLFSRHVGAVRMAAEADHAATIVDCCGGLPLALSIAGARAAARPSFSLGMLAEELRNAEQRLSGLAAVDGTALDVRAVFSWSVRRLPPAASRLFGLIGLHPGPDISTPAAAALSDLPSNDTRRILEQLTRAHLIDEATPGRYTMHDLLKTYAAATSGFDDSDGPGNAIRRAHDYYLGMSFRADRVLAPARRSVAPLSEPSPGTWPAVTTEHDAMAWFHAEYANLMAVIMDPTWASDHGRTWRLAWTLVTFMRRRARWQDSVTMLPHALNAATMDGDTVAVGHVHLDLGRALLYLGRHDEALTHYYQALKHYTDSKYYRGKTNAMNHIGQAHERLEDFTSALDWYQQALVLLREQDDAAEQAAVLNNMSWAYSCLEDFGQAVEHAECALAIRWDSTLRETRAHTMDSLGYALAGLRRYDDATRMYEDALVIFRDLRHRHAEAITSFNAANAYAQAGDVANGRRLGEAAVAIYVDLTLPEPAAAVRAWLRELDDAALPPNRC</sequence>
<dbReference type="Pfam" id="PF13374">
    <property type="entry name" value="TPR_10"/>
    <property type="match status" value="1"/>
</dbReference>
<organism evidence="3 4">
    <name type="scientific">Actinocrispum wychmicini</name>
    <dbReference type="NCBI Taxonomy" id="1213861"/>
    <lineage>
        <taxon>Bacteria</taxon>
        <taxon>Bacillati</taxon>
        <taxon>Actinomycetota</taxon>
        <taxon>Actinomycetes</taxon>
        <taxon>Pseudonocardiales</taxon>
        <taxon>Pseudonocardiaceae</taxon>
        <taxon>Actinocrispum</taxon>
    </lineage>
</organism>
<dbReference type="GO" id="GO:0043531">
    <property type="term" value="F:ADP binding"/>
    <property type="evidence" value="ECO:0007669"/>
    <property type="project" value="InterPro"/>
</dbReference>